<comment type="similarity">
    <text evidence="1">Belongs to the short-chain dehydrogenases/reductases (SDR) family.</text>
</comment>
<keyword evidence="3" id="KW-1185">Reference proteome</keyword>
<gene>
    <name evidence="2" type="ORF">FBEOM_11656</name>
</gene>
<sequence>MTSEGQNTVYVVTGANRGVGLGLVKTLLTRPSTTVVATVRSDEAAASLRRDLSNVSADKDSTFEIVQLDFSAALPPEQIRDAIAPTVDHVDILICNAAVSPPMTLAAQTPAANLRTAFEVNTIGPLTVFQGLWPMLQKSAMPKVINVTSSVGCIAFQEVPGGAYGPSKAALNWITRALHLQNEGLVAVALHPGWVQTDMGEFSAKEWGCPGVTLETVENSVQGMLNIIDGATRDTTSGQFVTYKGQVLPW</sequence>
<dbReference type="GO" id="GO:0005737">
    <property type="term" value="C:cytoplasm"/>
    <property type="evidence" value="ECO:0007669"/>
    <property type="project" value="TreeGrafter"/>
</dbReference>
<evidence type="ECO:0000313" key="2">
    <source>
        <dbReference type="EMBL" id="KAF4334508.1"/>
    </source>
</evidence>
<dbReference type="AlphaFoldDB" id="A0A9P5AA95"/>
<accession>A0A9P5AA95</accession>
<dbReference type="OrthoDB" id="9876299at2759"/>
<dbReference type="InterPro" id="IPR051468">
    <property type="entry name" value="Fungal_SecMetab_SDRs"/>
</dbReference>
<organism evidence="2 3">
    <name type="scientific">Fusarium beomiforme</name>
    <dbReference type="NCBI Taxonomy" id="44412"/>
    <lineage>
        <taxon>Eukaryota</taxon>
        <taxon>Fungi</taxon>
        <taxon>Dikarya</taxon>
        <taxon>Ascomycota</taxon>
        <taxon>Pezizomycotina</taxon>
        <taxon>Sordariomycetes</taxon>
        <taxon>Hypocreomycetidae</taxon>
        <taxon>Hypocreales</taxon>
        <taxon>Nectriaceae</taxon>
        <taxon>Fusarium</taxon>
        <taxon>Fusarium burgessii species complex</taxon>
    </lineage>
</organism>
<dbReference type="PRINTS" id="PR00081">
    <property type="entry name" value="GDHRDH"/>
</dbReference>
<comment type="caution">
    <text evidence="2">The sequence shown here is derived from an EMBL/GenBank/DDBJ whole genome shotgun (WGS) entry which is preliminary data.</text>
</comment>
<dbReference type="Pfam" id="PF00106">
    <property type="entry name" value="adh_short"/>
    <property type="match status" value="1"/>
</dbReference>
<dbReference type="GO" id="GO:0016491">
    <property type="term" value="F:oxidoreductase activity"/>
    <property type="evidence" value="ECO:0007669"/>
    <property type="project" value="TreeGrafter"/>
</dbReference>
<dbReference type="Proteomes" id="UP000730481">
    <property type="component" value="Unassembled WGS sequence"/>
</dbReference>
<dbReference type="SUPFAM" id="SSF51735">
    <property type="entry name" value="NAD(P)-binding Rossmann-fold domains"/>
    <property type="match status" value="1"/>
</dbReference>
<dbReference type="InterPro" id="IPR002347">
    <property type="entry name" value="SDR_fam"/>
</dbReference>
<dbReference type="CDD" id="cd05325">
    <property type="entry name" value="carb_red_sniffer_like_SDR_c"/>
    <property type="match status" value="1"/>
</dbReference>
<dbReference type="Gene3D" id="3.40.50.720">
    <property type="entry name" value="NAD(P)-binding Rossmann-like Domain"/>
    <property type="match status" value="1"/>
</dbReference>
<dbReference type="EMBL" id="PVQB02000673">
    <property type="protein sequence ID" value="KAF4334508.1"/>
    <property type="molecule type" value="Genomic_DNA"/>
</dbReference>
<protein>
    <submittedName>
        <fullName evidence="2">Aflatoxin biosynthesis ketoreductase nor-1</fullName>
    </submittedName>
</protein>
<reference evidence="2" key="1">
    <citation type="journal article" date="2017" name="Mycologia">
        <title>Fusarium algeriense, sp. nov., a novel toxigenic crown rot pathogen of durum wheat from Algeria is nested in the Fusarium burgessii species complex.</title>
        <authorList>
            <person name="Laraba I."/>
            <person name="Keddad A."/>
            <person name="Boureghda H."/>
            <person name="Abdallah N."/>
            <person name="Vaughan M.M."/>
            <person name="Proctor R.H."/>
            <person name="Busman M."/>
            <person name="O'Donnell K."/>
        </authorList>
    </citation>
    <scope>NUCLEOTIDE SEQUENCE</scope>
    <source>
        <strain evidence="2">NRRL 25174</strain>
    </source>
</reference>
<dbReference type="PANTHER" id="PTHR43544:SF26">
    <property type="entry name" value="SHORT CHAIN DEHYDROGENASE_REDUCTASE FAMILY OXIDOREDUCTASE (JCVI)"/>
    <property type="match status" value="1"/>
</dbReference>
<proteinExistence type="inferred from homology"/>
<name>A0A9P5AA95_9HYPO</name>
<evidence type="ECO:0000256" key="1">
    <source>
        <dbReference type="ARBA" id="ARBA00006484"/>
    </source>
</evidence>
<dbReference type="InterPro" id="IPR036291">
    <property type="entry name" value="NAD(P)-bd_dom_sf"/>
</dbReference>
<reference evidence="2" key="2">
    <citation type="submission" date="2020-02" db="EMBL/GenBank/DDBJ databases">
        <title>Identification and distribution of gene clusters putatively required for synthesis of sphingolipid metabolism inhibitors in phylogenetically diverse species of the filamentous fungus Fusarium.</title>
        <authorList>
            <person name="Kim H.-S."/>
            <person name="Busman M."/>
            <person name="Brown D.W."/>
            <person name="Divon H."/>
            <person name="Uhlig S."/>
            <person name="Proctor R.H."/>
        </authorList>
    </citation>
    <scope>NUCLEOTIDE SEQUENCE</scope>
    <source>
        <strain evidence="2">NRRL 25174</strain>
    </source>
</reference>
<dbReference type="PANTHER" id="PTHR43544">
    <property type="entry name" value="SHORT-CHAIN DEHYDROGENASE/REDUCTASE"/>
    <property type="match status" value="1"/>
</dbReference>
<evidence type="ECO:0000313" key="3">
    <source>
        <dbReference type="Proteomes" id="UP000730481"/>
    </source>
</evidence>